<organism evidence="1 2">
    <name type="scientific">Rhabditophanes sp. KR3021</name>
    <dbReference type="NCBI Taxonomy" id="114890"/>
    <lineage>
        <taxon>Eukaryota</taxon>
        <taxon>Metazoa</taxon>
        <taxon>Ecdysozoa</taxon>
        <taxon>Nematoda</taxon>
        <taxon>Chromadorea</taxon>
        <taxon>Rhabditida</taxon>
        <taxon>Tylenchina</taxon>
        <taxon>Panagrolaimomorpha</taxon>
        <taxon>Strongyloidoidea</taxon>
        <taxon>Alloionematidae</taxon>
        <taxon>Rhabditophanes</taxon>
    </lineage>
</organism>
<accession>A0AC35UBE1</accession>
<evidence type="ECO:0000313" key="2">
    <source>
        <dbReference type="WBParaSite" id="RSKR_0000990600.1"/>
    </source>
</evidence>
<proteinExistence type="predicted"/>
<dbReference type="WBParaSite" id="RSKR_0000990600.1">
    <property type="protein sequence ID" value="RSKR_0000990600.1"/>
    <property type="gene ID" value="RSKR_0000990600"/>
</dbReference>
<reference evidence="2" key="1">
    <citation type="submission" date="2016-11" db="UniProtKB">
        <authorList>
            <consortium name="WormBaseParasite"/>
        </authorList>
    </citation>
    <scope>IDENTIFICATION</scope>
    <source>
        <strain evidence="2">KR3021</strain>
    </source>
</reference>
<dbReference type="Proteomes" id="UP000095286">
    <property type="component" value="Unplaced"/>
</dbReference>
<sequence length="221" mass="25991">MAMSYFTTAYETQQNNVDGGANQLIKNIIFCFQDQEVEMSKTALDTQTNAFTDLFKNNPEKFKFDFGQVTFEEFSHYLNFLKEKDDYNLCNKTFFPLLKVLDMHFDKKLEILNVLFGFNDFTHDEMTTIFTKDFISSVDSQGVFKIYFSWVKHNFDNRMQYFKDMITDLDFTQVSNSYISNHVLTYKPIFEIPGFIQALMTKALSQAHKKGDENNEDFDSD</sequence>
<name>A0AC35UBE1_9BILA</name>
<protein>
    <submittedName>
        <fullName evidence="2">BACK domain-containing protein</fullName>
    </submittedName>
</protein>
<evidence type="ECO:0000313" key="1">
    <source>
        <dbReference type="Proteomes" id="UP000095286"/>
    </source>
</evidence>